<dbReference type="EMBL" id="KI912114">
    <property type="protein sequence ID" value="ETS79639.1"/>
    <property type="molecule type" value="Genomic_DNA"/>
</dbReference>
<dbReference type="eggNOG" id="ENOG502SM98">
    <property type="taxonomic scope" value="Eukaryota"/>
</dbReference>
<evidence type="ECO:0000313" key="1">
    <source>
        <dbReference type="EMBL" id="ETS79639.1"/>
    </source>
</evidence>
<keyword evidence="2" id="KW-1185">Reference proteome</keyword>
<dbReference type="STRING" id="1229662.W3X0S6"/>
<organism evidence="1 2">
    <name type="scientific">Pestalotiopsis fici (strain W106-1 / CGMCC3.15140)</name>
    <dbReference type="NCBI Taxonomy" id="1229662"/>
    <lineage>
        <taxon>Eukaryota</taxon>
        <taxon>Fungi</taxon>
        <taxon>Dikarya</taxon>
        <taxon>Ascomycota</taxon>
        <taxon>Pezizomycotina</taxon>
        <taxon>Sordariomycetes</taxon>
        <taxon>Xylariomycetidae</taxon>
        <taxon>Amphisphaeriales</taxon>
        <taxon>Sporocadaceae</taxon>
        <taxon>Pestalotiopsis</taxon>
    </lineage>
</organism>
<name>W3X0S6_PESFW</name>
<dbReference type="OrthoDB" id="4898680at2759"/>
<protein>
    <recommendedName>
        <fullName evidence="3">Transcription factor domain-containing protein</fullName>
    </recommendedName>
</protein>
<sequence length="203" mass="22855">MRDNVDDPIHRDFLISARLNHLHVLFLLSRVPIPRLNEPNDALVDVACQMLQLVVETILIRDELANSGTTVSWKVAYYGLPAAGIIILATLRKPAASDKLRTLNFQAFQDLVVFGSELTRGTVVKPGDPNYALLLKAAHTIHRFLDFIHSGEESQEVPHSPQILQSQDDELLYIPELDPDFWSSEASFWEGLADHPFLDTQFS</sequence>
<reference evidence="2" key="1">
    <citation type="journal article" date="2015" name="BMC Genomics">
        <title>Genomic and transcriptomic analysis of the endophytic fungus Pestalotiopsis fici reveals its lifestyle and high potential for synthesis of natural products.</title>
        <authorList>
            <person name="Wang X."/>
            <person name="Zhang X."/>
            <person name="Liu L."/>
            <person name="Xiang M."/>
            <person name="Wang W."/>
            <person name="Sun X."/>
            <person name="Che Y."/>
            <person name="Guo L."/>
            <person name="Liu G."/>
            <person name="Guo L."/>
            <person name="Wang C."/>
            <person name="Yin W.B."/>
            <person name="Stadler M."/>
            <person name="Zhang X."/>
            <person name="Liu X."/>
        </authorList>
    </citation>
    <scope>NUCLEOTIDE SEQUENCE [LARGE SCALE GENOMIC DNA]</scope>
    <source>
        <strain evidence="2">W106-1 / CGMCC3.15140</strain>
    </source>
</reference>
<dbReference type="HOGENOM" id="CLU_091750_0_0_1"/>
<dbReference type="GeneID" id="19274505"/>
<gene>
    <name evidence="1" type="ORF">PFICI_09492</name>
</gene>
<dbReference type="OMA" id="TIAQGHI"/>
<dbReference type="KEGG" id="pfy:PFICI_09492"/>
<accession>W3X0S6</accession>
<evidence type="ECO:0008006" key="3">
    <source>
        <dbReference type="Google" id="ProtNLM"/>
    </source>
</evidence>
<dbReference type="RefSeq" id="XP_007836264.1">
    <property type="nucleotide sequence ID" value="XM_007838073.1"/>
</dbReference>
<dbReference type="Proteomes" id="UP000030651">
    <property type="component" value="Unassembled WGS sequence"/>
</dbReference>
<evidence type="ECO:0000313" key="2">
    <source>
        <dbReference type="Proteomes" id="UP000030651"/>
    </source>
</evidence>
<dbReference type="InParanoid" id="W3X0S6"/>
<dbReference type="AlphaFoldDB" id="W3X0S6"/>
<proteinExistence type="predicted"/>